<feature type="domain" description="Response regulatory" evidence="4">
    <location>
        <begin position="6"/>
        <end position="123"/>
    </location>
</feature>
<dbReference type="Proteomes" id="UP000590647">
    <property type="component" value="Unassembled WGS sequence"/>
</dbReference>
<dbReference type="AlphaFoldDB" id="A0A7W9H1P1"/>
<dbReference type="PANTHER" id="PTHR44591:SF3">
    <property type="entry name" value="RESPONSE REGULATORY DOMAIN-CONTAINING PROTEIN"/>
    <property type="match status" value="1"/>
</dbReference>
<evidence type="ECO:0000256" key="3">
    <source>
        <dbReference type="SAM" id="MobiDB-lite"/>
    </source>
</evidence>
<evidence type="ECO:0000259" key="4">
    <source>
        <dbReference type="PROSITE" id="PS50110"/>
    </source>
</evidence>
<dbReference type="InterPro" id="IPR001789">
    <property type="entry name" value="Sig_transdc_resp-reg_receiver"/>
</dbReference>
<keyword evidence="6" id="KW-1185">Reference proteome</keyword>
<dbReference type="SMART" id="SM00448">
    <property type="entry name" value="REC"/>
    <property type="match status" value="1"/>
</dbReference>
<protein>
    <submittedName>
        <fullName evidence="5">CheY-like chemotaxis protein</fullName>
    </submittedName>
</protein>
<dbReference type="InterPro" id="IPR050595">
    <property type="entry name" value="Bact_response_regulator"/>
</dbReference>
<feature type="compositionally biased region" description="Basic and acidic residues" evidence="3">
    <location>
        <begin position="145"/>
        <end position="191"/>
    </location>
</feature>
<evidence type="ECO:0000313" key="5">
    <source>
        <dbReference type="EMBL" id="MBB5794092.1"/>
    </source>
</evidence>
<evidence type="ECO:0000313" key="6">
    <source>
        <dbReference type="Proteomes" id="UP000590647"/>
    </source>
</evidence>
<reference evidence="5 6" key="1">
    <citation type="submission" date="2020-08" db="EMBL/GenBank/DDBJ databases">
        <title>Sequencing the genomes of 1000 actinobacteria strains.</title>
        <authorList>
            <person name="Klenk H.-P."/>
        </authorList>
    </citation>
    <scope>NUCLEOTIDE SEQUENCE [LARGE SCALE GENOMIC DNA]</scope>
    <source>
        <strain evidence="5 6">DSM 40084</strain>
    </source>
</reference>
<evidence type="ECO:0000256" key="1">
    <source>
        <dbReference type="ARBA" id="ARBA00022553"/>
    </source>
</evidence>
<feature type="region of interest" description="Disordered" evidence="3">
    <location>
        <begin position="143"/>
        <end position="211"/>
    </location>
</feature>
<sequence>MPSETRILIVDDHEDTLYALESALAPLGYLLGRATSGDEALKQVLRGQVGLLLLDVRMPGVSGLEVVRYMRRVEQTQHIPVILLTGFGTDQELTTAAFGLGVADLVMKPVDPWALRTKVRYLYDTHQHHLALEQEVRRLRAQVRAHTESAARPERSALAHTESAARPERSALAHTESAARPERSALAHTDARVPPQRPAGAHAGELEKDRT</sequence>
<comment type="caution">
    <text evidence="5">The sequence shown here is derived from an EMBL/GenBank/DDBJ whole genome shotgun (WGS) entry which is preliminary data.</text>
</comment>
<keyword evidence="1 2" id="KW-0597">Phosphoprotein</keyword>
<dbReference type="Pfam" id="PF00072">
    <property type="entry name" value="Response_reg"/>
    <property type="match status" value="1"/>
</dbReference>
<organism evidence="5 6">
    <name type="scientific">Streptomyces caelestis</name>
    <dbReference type="NCBI Taxonomy" id="36816"/>
    <lineage>
        <taxon>Bacteria</taxon>
        <taxon>Bacillati</taxon>
        <taxon>Actinomycetota</taxon>
        <taxon>Actinomycetes</taxon>
        <taxon>Kitasatosporales</taxon>
        <taxon>Streptomycetaceae</taxon>
        <taxon>Streptomyces</taxon>
    </lineage>
</organism>
<dbReference type="InterPro" id="IPR011006">
    <property type="entry name" value="CheY-like_superfamily"/>
</dbReference>
<dbReference type="PANTHER" id="PTHR44591">
    <property type="entry name" value="STRESS RESPONSE REGULATOR PROTEIN 1"/>
    <property type="match status" value="1"/>
</dbReference>
<dbReference type="SUPFAM" id="SSF52172">
    <property type="entry name" value="CheY-like"/>
    <property type="match status" value="1"/>
</dbReference>
<dbReference type="Gene3D" id="3.40.50.2300">
    <property type="match status" value="1"/>
</dbReference>
<accession>A0A7W9H1P1</accession>
<dbReference type="GO" id="GO:0000160">
    <property type="term" value="P:phosphorelay signal transduction system"/>
    <property type="evidence" value="ECO:0007669"/>
    <property type="project" value="InterPro"/>
</dbReference>
<dbReference type="PROSITE" id="PS50110">
    <property type="entry name" value="RESPONSE_REGULATORY"/>
    <property type="match status" value="1"/>
</dbReference>
<feature type="modified residue" description="4-aspartylphosphate" evidence="2">
    <location>
        <position position="55"/>
    </location>
</feature>
<proteinExistence type="predicted"/>
<evidence type="ECO:0000256" key="2">
    <source>
        <dbReference type="PROSITE-ProRule" id="PRU00169"/>
    </source>
</evidence>
<name>A0A7W9H1P1_9ACTN</name>
<dbReference type="RefSeq" id="WP_184982692.1">
    <property type="nucleotide sequence ID" value="NZ_JACHNE010000001.1"/>
</dbReference>
<dbReference type="EMBL" id="JACHNE010000001">
    <property type="protein sequence ID" value="MBB5794092.1"/>
    <property type="molecule type" value="Genomic_DNA"/>
</dbReference>
<gene>
    <name evidence="5" type="ORF">HDA41_002056</name>
</gene>